<gene>
    <name evidence="1" type="ORF">NXZ79_14230</name>
</gene>
<comment type="caution">
    <text evidence="1">The sequence shown here is derived from an EMBL/GenBank/DDBJ whole genome shotgun (WGS) entry which is preliminary data.</text>
</comment>
<protein>
    <submittedName>
        <fullName evidence="1">DUF2691 family protein</fullName>
    </submittedName>
</protein>
<evidence type="ECO:0000313" key="1">
    <source>
        <dbReference type="EMBL" id="MCS1397185.1"/>
    </source>
</evidence>
<dbReference type="EMBL" id="JANTOO010000014">
    <property type="protein sequence ID" value="MCS1397185.1"/>
    <property type="molecule type" value="Genomic_DNA"/>
</dbReference>
<organism evidence="1 2">
    <name type="scientific">Lysinibacillus pinottii</name>
    <dbReference type="NCBI Taxonomy" id="2973932"/>
    <lineage>
        <taxon>Bacteria</taxon>
        <taxon>Bacillati</taxon>
        <taxon>Bacillota</taxon>
        <taxon>Bacilli</taxon>
        <taxon>Bacillales</taxon>
        <taxon>Bacillaceae</taxon>
        <taxon>Lysinibacillus</taxon>
    </lineage>
</organism>
<dbReference type="Pfam" id="PF10903">
    <property type="entry name" value="DUF2691"/>
    <property type="match status" value="1"/>
</dbReference>
<reference evidence="1 2" key="1">
    <citation type="submission" date="2022-08" db="EMBL/GenBank/DDBJ databases">
        <title>Lysinibacillus sequencing.</title>
        <authorList>
            <person name="Dunlap C."/>
        </authorList>
    </citation>
    <scope>NUCLEOTIDE SEQUENCE [LARGE SCALE GENOMIC DNA]</scope>
    <source>
        <strain evidence="1 2">PB211</strain>
    </source>
</reference>
<dbReference type="Proteomes" id="UP001525021">
    <property type="component" value="Unassembled WGS sequence"/>
</dbReference>
<dbReference type="RefSeq" id="WP_012294976.1">
    <property type="nucleotide sequence ID" value="NZ_JANTOO010000014.1"/>
</dbReference>
<name>A0ABT2DQN2_9BACI</name>
<dbReference type="InterPro" id="IPR020216">
    <property type="entry name" value="Uncharacterised_YncE"/>
</dbReference>
<accession>A0ABT2DQN2</accession>
<keyword evidence="2" id="KW-1185">Reference proteome</keyword>
<proteinExistence type="predicted"/>
<sequence>MRGISFEIKNEYGRYILDILTNLISATWHWSIGPGESYKIENGTLGANLFPDDTILNGLSFLNCISVDEYYVIFADLKAFPQREDVVEIKSYEDFLKSSCEMVLLIIDSSYVSLFVKEESIIDKLFERATASYYTNIQLITDENDTRSCLTVWG</sequence>
<evidence type="ECO:0000313" key="2">
    <source>
        <dbReference type="Proteomes" id="UP001525021"/>
    </source>
</evidence>